<feature type="compositionally biased region" description="Polar residues" evidence="1">
    <location>
        <begin position="20"/>
        <end position="30"/>
    </location>
</feature>
<keyword evidence="3" id="KW-1185">Reference proteome</keyword>
<accession>A0A0C3QFB7</accession>
<reference evidence="2 3" key="1">
    <citation type="submission" date="2014-04" db="EMBL/GenBank/DDBJ databases">
        <authorList>
            <consortium name="DOE Joint Genome Institute"/>
            <person name="Kuo A."/>
            <person name="Girlanda M."/>
            <person name="Perotto S."/>
            <person name="Kohler A."/>
            <person name="Nagy L.G."/>
            <person name="Floudas D."/>
            <person name="Copeland A."/>
            <person name="Barry K.W."/>
            <person name="Cichocki N."/>
            <person name="Veneault-Fourrey C."/>
            <person name="LaButti K."/>
            <person name="Lindquist E.A."/>
            <person name="Lipzen A."/>
            <person name="Lundell T."/>
            <person name="Morin E."/>
            <person name="Murat C."/>
            <person name="Sun H."/>
            <person name="Tunlid A."/>
            <person name="Henrissat B."/>
            <person name="Grigoriev I.V."/>
            <person name="Hibbett D.S."/>
            <person name="Martin F."/>
            <person name="Nordberg H.P."/>
            <person name="Cantor M.N."/>
            <person name="Hua S.X."/>
        </authorList>
    </citation>
    <scope>NUCLEOTIDE SEQUENCE [LARGE SCALE GENOMIC DNA]</scope>
    <source>
        <strain evidence="2 3">MUT 4182</strain>
    </source>
</reference>
<evidence type="ECO:0000256" key="1">
    <source>
        <dbReference type="SAM" id="MobiDB-lite"/>
    </source>
</evidence>
<organism evidence="2 3">
    <name type="scientific">Tulasnella calospora MUT 4182</name>
    <dbReference type="NCBI Taxonomy" id="1051891"/>
    <lineage>
        <taxon>Eukaryota</taxon>
        <taxon>Fungi</taxon>
        <taxon>Dikarya</taxon>
        <taxon>Basidiomycota</taxon>
        <taxon>Agaricomycotina</taxon>
        <taxon>Agaricomycetes</taxon>
        <taxon>Cantharellales</taxon>
        <taxon>Tulasnellaceae</taxon>
        <taxon>Tulasnella</taxon>
    </lineage>
</organism>
<name>A0A0C3QFB7_9AGAM</name>
<dbReference type="Proteomes" id="UP000054248">
    <property type="component" value="Unassembled WGS sequence"/>
</dbReference>
<dbReference type="EMBL" id="KN823073">
    <property type="protein sequence ID" value="KIO23904.1"/>
    <property type="molecule type" value="Genomic_DNA"/>
</dbReference>
<dbReference type="AlphaFoldDB" id="A0A0C3QFB7"/>
<evidence type="ECO:0000313" key="3">
    <source>
        <dbReference type="Proteomes" id="UP000054248"/>
    </source>
</evidence>
<dbReference type="OrthoDB" id="10613532at2759"/>
<feature type="region of interest" description="Disordered" evidence="1">
    <location>
        <begin position="1"/>
        <end position="67"/>
    </location>
</feature>
<feature type="compositionally biased region" description="Polar residues" evidence="1">
    <location>
        <begin position="41"/>
        <end position="61"/>
    </location>
</feature>
<dbReference type="HOGENOM" id="CLU_2544265_0_0_1"/>
<sequence length="83" mass="8829">MAEPLDIPGVYASLPDDASSAEQKPISSHTDTSKPGIKSFTGLQFSAESEPTTSAPGNQEAQIDPNESFIHLVDDLPDDFVQP</sequence>
<gene>
    <name evidence="2" type="ORF">M407DRAFT_26700</name>
</gene>
<evidence type="ECO:0000313" key="2">
    <source>
        <dbReference type="EMBL" id="KIO23904.1"/>
    </source>
</evidence>
<proteinExistence type="predicted"/>
<reference evidence="3" key="2">
    <citation type="submission" date="2015-01" db="EMBL/GenBank/DDBJ databases">
        <title>Evolutionary Origins and Diversification of the Mycorrhizal Mutualists.</title>
        <authorList>
            <consortium name="DOE Joint Genome Institute"/>
            <consortium name="Mycorrhizal Genomics Consortium"/>
            <person name="Kohler A."/>
            <person name="Kuo A."/>
            <person name="Nagy L.G."/>
            <person name="Floudas D."/>
            <person name="Copeland A."/>
            <person name="Barry K.W."/>
            <person name="Cichocki N."/>
            <person name="Veneault-Fourrey C."/>
            <person name="LaButti K."/>
            <person name="Lindquist E.A."/>
            <person name="Lipzen A."/>
            <person name="Lundell T."/>
            <person name="Morin E."/>
            <person name="Murat C."/>
            <person name="Riley R."/>
            <person name="Ohm R."/>
            <person name="Sun H."/>
            <person name="Tunlid A."/>
            <person name="Henrissat B."/>
            <person name="Grigoriev I.V."/>
            <person name="Hibbett D.S."/>
            <person name="Martin F."/>
        </authorList>
    </citation>
    <scope>NUCLEOTIDE SEQUENCE [LARGE SCALE GENOMIC DNA]</scope>
    <source>
        <strain evidence="3">MUT 4182</strain>
    </source>
</reference>
<protein>
    <submittedName>
        <fullName evidence="2">Uncharacterized protein</fullName>
    </submittedName>
</protein>